<comment type="subcellular location">
    <subcellularLocation>
        <location evidence="1">Nucleus</location>
    </subcellularLocation>
</comment>
<keyword evidence="11" id="KW-1185">Reference proteome</keyword>
<keyword evidence="2" id="KW-0479">Metal-binding</keyword>
<protein>
    <recommendedName>
        <fullName evidence="9">C2H2-type domain-containing protein</fullName>
    </recommendedName>
</protein>
<dbReference type="VEuPathDB" id="FungiDB:PGUG_05192"/>
<evidence type="ECO:0000256" key="4">
    <source>
        <dbReference type="ARBA" id="ARBA00022771"/>
    </source>
</evidence>
<dbReference type="GO" id="GO:0000785">
    <property type="term" value="C:chromatin"/>
    <property type="evidence" value="ECO:0007669"/>
    <property type="project" value="TreeGrafter"/>
</dbReference>
<gene>
    <name evidence="10" type="ORF">PGUG_05192</name>
</gene>
<dbReference type="RefSeq" id="XP_001482172.2">
    <property type="nucleotide sequence ID" value="XM_001482122.1"/>
</dbReference>
<dbReference type="InterPro" id="IPR007219">
    <property type="entry name" value="XnlR_reg_dom"/>
</dbReference>
<dbReference type="InterPro" id="IPR013087">
    <property type="entry name" value="Znf_C2H2_type"/>
</dbReference>
<name>A5DPJ1_PICGU</name>
<dbReference type="Pfam" id="PF00096">
    <property type="entry name" value="zf-C2H2"/>
    <property type="match status" value="2"/>
</dbReference>
<dbReference type="GO" id="GO:0000981">
    <property type="term" value="F:DNA-binding transcription factor activity, RNA polymerase II-specific"/>
    <property type="evidence" value="ECO:0007669"/>
    <property type="project" value="InterPro"/>
</dbReference>
<dbReference type="PANTHER" id="PTHR40626:SF11">
    <property type="entry name" value="ZINC FINGER PROTEIN YPR022C"/>
    <property type="match status" value="1"/>
</dbReference>
<evidence type="ECO:0000313" key="11">
    <source>
        <dbReference type="Proteomes" id="UP000001997"/>
    </source>
</evidence>
<dbReference type="Proteomes" id="UP000001997">
    <property type="component" value="Unassembled WGS sequence"/>
</dbReference>
<dbReference type="AlphaFoldDB" id="A5DPJ1"/>
<dbReference type="PROSITE" id="PS00028">
    <property type="entry name" value="ZINC_FINGER_C2H2_1"/>
    <property type="match status" value="2"/>
</dbReference>
<evidence type="ECO:0000256" key="5">
    <source>
        <dbReference type="ARBA" id="ARBA00022833"/>
    </source>
</evidence>
<sequence length="778" mass="90724">MQMAKRFHIESDIENGYVCEVPNCRKTFSRPDRLARHRLNHETVPRHRCSWPDCGKTFVRNDVYKKHYRRQHENKTEPSQDSYKITKPATEKSLKFIIMDESNLPKSVKGSSPIPEPQLSDKESPAMVSTNDENYKTNYKIQESYKPENETLLENDPFGFDMDELVSSDELIRWLFGGIESKNSEPSSINTCLSLSPNESLENFPELEDPRSITVNDIFNEYKQTDPDIPDFPFSSNQVLIDNSIMETLEDVLPPIKFQEEFKRDRLQYFLENYWKYYHPQFPILNKPSFSTKKSHPILLLSMLTIGAYLSSTLQQDKSRIFSDSIASPLRWDIYKSKEFKPPPKLWVVQSLVLLETYEICCSSRDLHERANLHRGLSIQMLKRSPMFGGNPWFKYNSSGNSTTISPYASKELWYKWIEEESMKRCALATFYLETLHAVVFGHDMIIDLHDVKPTLPCNEDFWRSGKYSEKCLQTPLTLLAAIKSILHKKPVKTRGFGKKIILSGLIALSFEVKDREFELSIPELKSIKQLWQRKISEAFKFWDLHCSVSSKNNQGSWIDSYSIPLRELYESYTHMKHYDFMVYAGAPGRMNVEFSEKETELVSSRVVEWAENMHGKRAIVFIYSYLFNLVSDATYKPKEDRCLYRKQIISHMLVILWCYTFHTCGPESHAFKWNYTNPDLITSKEEGHIYLNRVVEEFTLLSGKPFNGDNFYNDIEDFAKVLNSISAKENIVGLLRMFKAEYSTDLSEIAREHSRLLENCINRSLGSDNVFCSNMFE</sequence>
<evidence type="ECO:0000256" key="7">
    <source>
        <dbReference type="PROSITE-ProRule" id="PRU00042"/>
    </source>
</evidence>
<dbReference type="InterPro" id="IPR036236">
    <property type="entry name" value="Znf_C2H2_sf"/>
</dbReference>
<dbReference type="GO" id="GO:0000978">
    <property type="term" value="F:RNA polymerase II cis-regulatory region sequence-specific DNA binding"/>
    <property type="evidence" value="ECO:0007669"/>
    <property type="project" value="InterPro"/>
</dbReference>
<dbReference type="SMART" id="SM00355">
    <property type="entry name" value="ZnF_C2H2"/>
    <property type="match status" value="2"/>
</dbReference>
<dbReference type="GeneID" id="5124018"/>
<evidence type="ECO:0000259" key="9">
    <source>
        <dbReference type="PROSITE" id="PS50157"/>
    </source>
</evidence>
<accession>A5DPJ1</accession>
<proteinExistence type="predicted"/>
<feature type="domain" description="C2H2-type" evidence="9">
    <location>
        <begin position="47"/>
        <end position="77"/>
    </location>
</feature>
<keyword evidence="3" id="KW-0677">Repeat</keyword>
<dbReference type="Pfam" id="PF04082">
    <property type="entry name" value="Fungal_trans"/>
    <property type="match status" value="1"/>
</dbReference>
<evidence type="ECO:0000313" key="10">
    <source>
        <dbReference type="EMBL" id="EDK41094.2"/>
    </source>
</evidence>
<dbReference type="GO" id="GO:0005634">
    <property type="term" value="C:nucleus"/>
    <property type="evidence" value="ECO:0007669"/>
    <property type="project" value="UniProtKB-SubCell"/>
</dbReference>
<keyword evidence="6" id="KW-0539">Nucleus</keyword>
<dbReference type="OrthoDB" id="1405595at2759"/>
<evidence type="ECO:0000256" key="3">
    <source>
        <dbReference type="ARBA" id="ARBA00022737"/>
    </source>
</evidence>
<reference evidence="10 11" key="1">
    <citation type="journal article" date="2009" name="Nature">
        <title>Evolution of pathogenicity and sexual reproduction in eight Candida genomes.</title>
        <authorList>
            <person name="Butler G."/>
            <person name="Rasmussen M.D."/>
            <person name="Lin M.F."/>
            <person name="Santos M.A."/>
            <person name="Sakthikumar S."/>
            <person name="Munro C.A."/>
            <person name="Rheinbay E."/>
            <person name="Grabherr M."/>
            <person name="Forche A."/>
            <person name="Reedy J.L."/>
            <person name="Agrafioti I."/>
            <person name="Arnaud M.B."/>
            <person name="Bates S."/>
            <person name="Brown A.J."/>
            <person name="Brunke S."/>
            <person name="Costanzo M.C."/>
            <person name="Fitzpatrick D.A."/>
            <person name="de Groot P.W."/>
            <person name="Harris D."/>
            <person name="Hoyer L.L."/>
            <person name="Hube B."/>
            <person name="Klis F.M."/>
            <person name="Kodira C."/>
            <person name="Lennard N."/>
            <person name="Logue M.E."/>
            <person name="Martin R."/>
            <person name="Neiman A.M."/>
            <person name="Nikolaou E."/>
            <person name="Quail M.A."/>
            <person name="Quinn J."/>
            <person name="Santos M.C."/>
            <person name="Schmitzberger F.F."/>
            <person name="Sherlock G."/>
            <person name="Shah P."/>
            <person name="Silverstein K.A."/>
            <person name="Skrzypek M.S."/>
            <person name="Soll D."/>
            <person name="Staggs R."/>
            <person name="Stansfield I."/>
            <person name="Stumpf M.P."/>
            <person name="Sudbery P.E."/>
            <person name="Srikantha T."/>
            <person name="Zeng Q."/>
            <person name="Berman J."/>
            <person name="Berriman M."/>
            <person name="Heitman J."/>
            <person name="Gow N.A."/>
            <person name="Lorenz M.C."/>
            <person name="Birren B.W."/>
            <person name="Kellis M."/>
            <person name="Cuomo C.A."/>
        </authorList>
    </citation>
    <scope>NUCLEOTIDE SEQUENCE [LARGE SCALE GENOMIC DNA]</scope>
    <source>
        <strain evidence="11">ATCC 6260 / CBS 566 / DSM 6381 / JCM 1539 / NBRC 10279 / NRRL Y-324</strain>
    </source>
</reference>
<dbReference type="CDD" id="cd12148">
    <property type="entry name" value="fungal_TF_MHR"/>
    <property type="match status" value="1"/>
</dbReference>
<feature type="domain" description="C2H2-type" evidence="9">
    <location>
        <begin position="17"/>
        <end position="41"/>
    </location>
</feature>
<dbReference type="KEGG" id="pgu:PGUG_05192"/>
<dbReference type="eggNOG" id="KOG1721">
    <property type="taxonomic scope" value="Eukaryota"/>
</dbReference>
<dbReference type="OMA" id="MARHEHE"/>
<dbReference type="InParanoid" id="A5DPJ1"/>
<dbReference type="EMBL" id="CH408161">
    <property type="protein sequence ID" value="EDK41094.2"/>
    <property type="molecule type" value="Genomic_DNA"/>
</dbReference>
<dbReference type="SUPFAM" id="SSF57667">
    <property type="entry name" value="beta-beta-alpha zinc fingers"/>
    <property type="match status" value="1"/>
</dbReference>
<evidence type="ECO:0000256" key="1">
    <source>
        <dbReference type="ARBA" id="ARBA00004123"/>
    </source>
</evidence>
<dbReference type="PANTHER" id="PTHR40626">
    <property type="entry name" value="MIP31509P"/>
    <property type="match status" value="1"/>
</dbReference>
<dbReference type="GO" id="GO:0008270">
    <property type="term" value="F:zinc ion binding"/>
    <property type="evidence" value="ECO:0007669"/>
    <property type="project" value="UniProtKB-KW"/>
</dbReference>
<dbReference type="PROSITE" id="PS50157">
    <property type="entry name" value="ZINC_FINGER_C2H2_2"/>
    <property type="match status" value="2"/>
</dbReference>
<evidence type="ECO:0000256" key="6">
    <source>
        <dbReference type="ARBA" id="ARBA00023242"/>
    </source>
</evidence>
<dbReference type="HOGENOM" id="CLU_006466_2_0_1"/>
<evidence type="ECO:0000256" key="8">
    <source>
        <dbReference type="SAM" id="MobiDB-lite"/>
    </source>
</evidence>
<keyword evidence="5" id="KW-0862">Zinc</keyword>
<dbReference type="InterPro" id="IPR051059">
    <property type="entry name" value="VerF-like"/>
</dbReference>
<keyword evidence="4 7" id="KW-0863">Zinc-finger</keyword>
<organism evidence="10 11">
    <name type="scientific">Meyerozyma guilliermondii (strain ATCC 6260 / CBS 566 / DSM 6381 / JCM 1539 / NBRC 10279 / NRRL Y-324)</name>
    <name type="common">Yeast</name>
    <name type="synonym">Candida guilliermondii</name>
    <dbReference type="NCBI Taxonomy" id="294746"/>
    <lineage>
        <taxon>Eukaryota</taxon>
        <taxon>Fungi</taxon>
        <taxon>Dikarya</taxon>
        <taxon>Ascomycota</taxon>
        <taxon>Saccharomycotina</taxon>
        <taxon>Pichiomycetes</taxon>
        <taxon>Debaryomycetaceae</taxon>
        <taxon>Meyerozyma</taxon>
    </lineage>
</organism>
<dbReference type="GO" id="GO:0006351">
    <property type="term" value="P:DNA-templated transcription"/>
    <property type="evidence" value="ECO:0007669"/>
    <property type="project" value="InterPro"/>
</dbReference>
<dbReference type="Gene3D" id="3.30.160.60">
    <property type="entry name" value="Classic Zinc Finger"/>
    <property type="match status" value="2"/>
</dbReference>
<feature type="region of interest" description="Disordered" evidence="8">
    <location>
        <begin position="106"/>
        <end position="130"/>
    </location>
</feature>
<evidence type="ECO:0000256" key="2">
    <source>
        <dbReference type="ARBA" id="ARBA00022723"/>
    </source>
</evidence>